<proteinExistence type="predicted"/>
<organism evidence="2 3">
    <name type="scientific">Glossina fuscipes</name>
    <dbReference type="NCBI Taxonomy" id="7396"/>
    <lineage>
        <taxon>Eukaryota</taxon>
        <taxon>Metazoa</taxon>
        <taxon>Ecdysozoa</taxon>
        <taxon>Arthropoda</taxon>
        <taxon>Hexapoda</taxon>
        <taxon>Insecta</taxon>
        <taxon>Pterygota</taxon>
        <taxon>Neoptera</taxon>
        <taxon>Endopterygota</taxon>
        <taxon>Diptera</taxon>
        <taxon>Brachycera</taxon>
        <taxon>Muscomorpha</taxon>
        <taxon>Hippoboscoidea</taxon>
        <taxon>Glossinidae</taxon>
        <taxon>Glossina</taxon>
    </lineage>
</organism>
<dbReference type="Proteomes" id="UP000092443">
    <property type="component" value="Unplaced"/>
</dbReference>
<dbReference type="RefSeq" id="XP_037895343.1">
    <property type="nucleotide sequence ID" value="XM_038039415.1"/>
</dbReference>
<dbReference type="GeneID" id="119640993"/>
<keyword evidence="2" id="KW-1185">Reference proteome</keyword>
<feature type="transmembrane region" description="Helical" evidence="1">
    <location>
        <begin position="12"/>
        <end position="30"/>
    </location>
</feature>
<reference evidence="3" key="1">
    <citation type="submission" date="2025-08" db="UniProtKB">
        <authorList>
            <consortium name="RefSeq"/>
        </authorList>
    </citation>
    <scope>IDENTIFICATION</scope>
    <source>
        <tissue evidence="3">Whole body pupa</tissue>
    </source>
</reference>
<protein>
    <submittedName>
        <fullName evidence="3">Uncharacterized protein LOC119640993</fullName>
    </submittedName>
</protein>
<evidence type="ECO:0000313" key="3">
    <source>
        <dbReference type="RefSeq" id="XP_037895343.1"/>
    </source>
</evidence>
<accession>A0A9C5ZB28</accession>
<keyword evidence="1" id="KW-0472">Membrane</keyword>
<dbReference type="KEGG" id="gfs:119640993"/>
<keyword evidence="1" id="KW-1133">Transmembrane helix</keyword>
<name>A0A9C5ZB28_9MUSC</name>
<sequence>MEAYTEFTIYFWLLYLLLFGPFTFVVCVYLPEIPVYFIKSIIKGQNI</sequence>
<keyword evidence="1" id="KW-0812">Transmembrane</keyword>
<evidence type="ECO:0000256" key="1">
    <source>
        <dbReference type="SAM" id="Phobius"/>
    </source>
</evidence>
<gene>
    <name evidence="3" type="primary">LOC119640993</name>
</gene>
<evidence type="ECO:0000313" key="2">
    <source>
        <dbReference type="Proteomes" id="UP000092443"/>
    </source>
</evidence>
<dbReference type="AlphaFoldDB" id="A0A9C5ZB28"/>